<accession>A0A5E4PEY5</accession>
<feature type="region of interest" description="Disordered" evidence="1">
    <location>
        <begin position="246"/>
        <end position="276"/>
    </location>
</feature>
<evidence type="ECO:0000256" key="1">
    <source>
        <dbReference type="SAM" id="MobiDB-lite"/>
    </source>
</evidence>
<reference evidence="2 3" key="1">
    <citation type="submission" date="2019-08" db="EMBL/GenBank/DDBJ databases">
        <authorList>
            <person name="Guy L."/>
        </authorList>
    </citation>
    <scope>NUCLEOTIDE SEQUENCE [LARGE SCALE GENOMIC DNA]</scope>
    <source>
        <strain evidence="2 3">SGT-108</strain>
    </source>
</reference>
<dbReference type="RefSeq" id="WP_148338847.1">
    <property type="nucleotide sequence ID" value="NZ_LR699119.1"/>
</dbReference>
<dbReference type="EMBL" id="LR699119">
    <property type="protein sequence ID" value="VVC75549.1"/>
    <property type="molecule type" value="Genomic_DNA"/>
</dbReference>
<organism evidence="2 3">
    <name type="scientific">Aquicella siphonis</name>
    <dbReference type="NCBI Taxonomy" id="254247"/>
    <lineage>
        <taxon>Bacteria</taxon>
        <taxon>Pseudomonadati</taxon>
        <taxon>Pseudomonadota</taxon>
        <taxon>Gammaproteobacteria</taxon>
        <taxon>Legionellales</taxon>
        <taxon>Coxiellaceae</taxon>
        <taxon>Aquicella</taxon>
    </lineage>
</organism>
<dbReference type="KEGG" id="asip:AQUSIP_08390"/>
<gene>
    <name evidence="2" type="ORF">AQUSIP_08390</name>
</gene>
<dbReference type="Proteomes" id="UP000324194">
    <property type="component" value="Chromosome 1"/>
</dbReference>
<keyword evidence="3" id="KW-1185">Reference proteome</keyword>
<feature type="region of interest" description="Disordered" evidence="1">
    <location>
        <begin position="299"/>
        <end position="321"/>
    </location>
</feature>
<name>A0A5E4PEY5_9COXI</name>
<dbReference type="AlphaFoldDB" id="A0A5E4PEY5"/>
<protein>
    <submittedName>
        <fullName evidence="2">Uncharacterized protein</fullName>
    </submittedName>
</protein>
<evidence type="ECO:0000313" key="3">
    <source>
        <dbReference type="Proteomes" id="UP000324194"/>
    </source>
</evidence>
<proteinExistence type="predicted"/>
<evidence type="ECO:0000313" key="2">
    <source>
        <dbReference type="EMBL" id="VVC75549.1"/>
    </source>
</evidence>
<sequence length="321" mass="36674">MQRNFSQRNEEIMIENQQTFLFSQNIGELDEADVFICEPTSQNKRYAFSINELEQAIDLDQFKFTNVYTNKLFSESDLTELALRSKKIKAHMDHYIESNRQTLESISRHTLEEMQKFISGAKYYNIDDETVIENLKRHYSEEELKQLGGAGVTLGDLVRKDAFIRFHHYYDELSEEEKNALDSIPEVRKLFHSYNITTFNDIFFLPPDSCAGGASGLCKLIMEQTAPFQLVNRVLLHLKDKDKNEETGIANTQAESKSKPDEAKASAIPRPVTIDPAHSGSGPAMLNFMHYLHSLFISKKSPPSQNEKADLTPGKPKGRKN</sequence>